<accession>A0A8S1K1J0</accession>
<evidence type="ECO:0008006" key="4">
    <source>
        <dbReference type="Google" id="ProtNLM"/>
    </source>
</evidence>
<evidence type="ECO:0000313" key="3">
    <source>
        <dbReference type="Proteomes" id="UP000692954"/>
    </source>
</evidence>
<dbReference type="OrthoDB" id="365384at2759"/>
<sequence length="369" mass="43400">MGQTCSISTCCSKEELYTIKNSSRSIEIQSKKLNVSYKISEEEEKLDEQIQKKKSDTVLEMKSSQHSKVSIKQIEKNLTMQIKSSYLNPLVLKTIGIKERIKLSVQNMLIRQYNYKMVLCMKENGQMEREMDMESNNGQTDQFMKGNGKMIDHVEKENQFMQTEIYMMVIGQMMQQMVQELIFILMELNIKEKYLVNQMKKWLNDLQHGKGTETWSDGARYEGDYYYGKKNGKGKLNFADGSCYQGDFIDNYIEGFGNYIWPDGRSYVGQWIQNKMQGYGEIKWKDGRKYKGLYLDDKKNGKGIFYWEDGRKFIGTWLQGQQNGVGIYFQSDNSFRIGEWKDGKRIKWYNENEIHELQNQGILDDLKNQ</sequence>
<evidence type="ECO:0000313" key="2">
    <source>
        <dbReference type="EMBL" id="CAD8049390.1"/>
    </source>
</evidence>
<dbReference type="Pfam" id="PF02493">
    <property type="entry name" value="MORN"/>
    <property type="match status" value="7"/>
</dbReference>
<dbReference type="Proteomes" id="UP000692954">
    <property type="component" value="Unassembled WGS sequence"/>
</dbReference>
<keyword evidence="1" id="KW-0677">Repeat</keyword>
<dbReference type="AlphaFoldDB" id="A0A8S1K1J0"/>
<dbReference type="SMART" id="SM00698">
    <property type="entry name" value="MORN"/>
    <property type="match status" value="6"/>
</dbReference>
<dbReference type="PANTHER" id="PTHR23084:SF179">
    <property type="entry name" value="OS10G0565000 PROTEIN"/>
    <property type="match status" value="1"/>
</dbReference>
<evidence type="ECO:0000256" key="1">
    <source>
        <dbReference type="ARBA" id="ARBA00022737"/>
    </source>
</evidence>
<keyword evidence="3" id="KW-1185">Reference proteome</keyword>
<reference evidence="2" key="1">
    <citation type="submission" date="2021-01" db="EMBL/GenBank/DDBJ databases">
        <authorList>
            <consortium name="Genoscope - CEA"/>
            <person name="William W."/>
        </authorList>
    </citation>
    <scope>NUCLEOTIDE SEQUENCE</scope>
</reference>
<gene>
    <name evidence="2" type="ORF">PSON_ATCC_30995.1.T0040078</name>
</gene>
<name>A0A8S1K1J0_9CILI</name>
<dbReference type="InterPro" id="IPR003409">
    <property type="entry name" value="MORN"/>
</dbReference>
<protein>
    <recommendedName>
        <fullName evidence="4">MORN repeat protein</fullName>
    </recommendedName>
</protein>
<organism evidence="2 3">
    <name type="scientific">Paramecium sonneborni</name>
    <dbReference type="NCBI Taxonomy" id="65129"/>
    <lineage>
        <taxon>Eukaryota</taxon>
        <taxon>Sar</taxon>
        <taxon>Alveolata</taxon>
        <taxon>Ciliophora</taxon>
        <taxon>Intramacronucleata</taxon>
        <taxon>Oligohymenophorea</taxon>
        <taxon>Peniculida</taxon>
        <taxon>Parameciidae</taxon>
        <taxon>Paramecium</taxon>
    </lineage>
</organism>
<proteinExistence type="predicted"/>
<dbReference type="EMBL" id="CAJJDN010000004">
    <property type="protein sequence ID" value="CAD8049390.1"/>
    <property type="molecule type" value="Genomic_DNA"/>
</dbReference>
<dbReference type="PANTHER" id="PTHR23084">
    <property type="entry name" value="PHOSPHATIDYLINOSITOL-4-PHOSPHATE 5-KINASE RELATED"/>
    <property type="match status" value="1"/>
</dbReference>
<comment type="caution">
    <text evidence="2">The sequence shown here is derived from an EMBL/GenBank/DDBJ whole genome shotgun (WGS) entry which is preliminary data.</text>
</comment>